<dbReference type="SUPFAM" id="SSF57829">
    <property type="entry name" value="Zn-binding ribosomal proteins"/>
    <property type="match status" value="1"/>
</dbReference>
<comment type="function">
    <text evidence="4">Binds to the 23S rRNA.</text>
</comment>
<evidence type="ECO:0000256" key="3">
    <source>
        <dbReference type="ARBA" id="ARBA00023274"/>
    </source>
</evidence>
<feature type="binding site" evidence="4">
    <location>
        <position position="74"/>
    </location>
    <ligand>
        <name>Zn(2+)</name>
        <dbReference type="ChEBI" id="CHEBI:29105"/>
    </ligand>
</feature>
<dbReference type="GO" id="GO:0008270">
    <property type="term" value="F:zinc ion binding"/>
    <property type="evidence" value="ECO:0007669"/>
    <property type="project" value="UniProtKB-UniRule"/>
</dbReference>
<evidence type="ECO:0000256" key="1">
    <source>
        <dbReference type="ARBA" id="ARBA00009364"/>
    </source>
</evidence>
<keyword evidence="4" id="KW-0694">RNA-binding</keyword>
<proteinExistence type="inferred from homology"/>
<reference evidence="5 6" key="1">
    <citation type="journal article" date="2013" name="Nature">
        <title>Anaerobic oxidation of methane coupled to nitrate reduction in a novel archaeal lineage.</title>
        <authorList>
            <person name="Haroon M.F."/>
            <person name="Hu S."/>
            <person name="Shi Y."/>
            <person name="Imelfort M."/>
            <person name="Keller J."/>
            <person name="Hugenholtz P."/>
            <person name="Yuan Z."/>
            <person name="Tyson G.W."/>
        </authorList>
    </citation>
    <scope>NUCLEOTIDE SEQUENCE [LARGE SCALE GENOMIC DNA]</scope>
    <source>
        <strain evidence="5 6">ANME-2d</strain>
    </source>
</reference>
<keyword evidence="2 4" id="KW-0689">Ribosomal protein</keyword>
<organism evidence="5 6">
    <name type="scientific">Candidatus Methanoperedens nitratireducens</name>
    <dbReference type="NCBI Taxonomy" id="1392998"/>
    <lineage>
        <taxon>Archaea</taxon>
        <taxon>Methanobacteriati</taxon>
        <taxon>Methanobacteriota</taxon>
        <taxon>Stenosarchaea group</taxon>
        <taxon>Methanomicrobia</taxon>
        <taxon>Methanosarcinales</taxon>
        <taxon>ANME-2 cluster</taxon>
        <taxon>Candidatus Methanoperedentaceae</taxon>
        <taxon>Candidatus Methanoperedens</taxon>
    </lineage>
</organism>
<dbReference type="PATRIC" id="fig|1392998.3.peg.2022"/>
<dbReference type="EMBL" id="JMIY01000004">
    <property type="protein sequence ID" value="KCZ71962.1"/>
    <property type="molecule type" value="Genomic_DNA"/>
</dbReference>
<gene>
    <name evidence="4" type="primary">rpl44e</name>
    <name evidence="5" type="ORF">ANME2D_02019</name>
</gene>
<evidence type="ECO:0000313" key="6">
    <source>
        <dbReference type="Proteomes" id="UP000027153"/>
    </source>
</evidence>
<dbReference type="InterPro" id="IPR000552">
    <property type="entry name" value="Ribosomal_eL44"/>
</dbReference>
<dbReference type="NCBIfam" id="NF004425">
    <property type="entry name" value="PRK05767.1"/>
    <property type="match status" value="1"/>
</dbReference>
<dbReference type="InterPro" id="IPR011332">
    <property type="entry name" value="Ribosomal_zn-bd"/>
</dbReference>
<keyword evidence="3 4" id="KW-0687">Ribonucleoprotein</keyword>
<feature type="zinc finger region" description="C4-type" evidence="4">
    <location>
        <begin position="11"/>
        <end position="74"/>
    </location>
</feature>
<dbReference type="GO" id="GO:0005840">
    <property type="term" value="C:ribosome"/>
    <property type="evidence" value="ECO:0007669"/>
    <property type="project" value="UniProtKB-KW"/>
</dbReference>
<keyword evidence="4" id="KW-0699">rRNA-binding</keyword>
<evidence type="ECO:0000256" key="2">
    <source>
        <dbReference type="ARBA" id="ARBA00022980"/>
    </source>
</evidence>
<dbReference type="PANTHER" id="PTHR10369">
    <property type="entry name" value="60S RIBOSOMAL PROTEIN L36A/L44"/>
    <property type="match status" value="1"/>
</dbReference>
<feature type="binding site" evidence="4">
    <location>
        <position position="11"/>
    </location>
    <ligand>
        <name>Zn(2+)</name>
        <dbReference type="ChEBI" id="CHEBI:29105"/>
    </ligand>
</feature>
<evidence type="ECO:0000256" key="4">
    <source>
        <dbReference type="HAMAP-Rule" id="MF_01476"/>
    </source>
</evidence>
<comment type="subunit">
    <text evidence="4">Part of the 50S ribosomal subunit.</text>
</comment>
<dbReference type="Proteomes" id="UP000027153">
    <property type="component" value="Unassembled WGS sequence"/>
</dbReference>
<comment type="similarity">
    <text evidence="1 4">Belongs to the eukaryotic ribosomal protein eL42 family.</text>
</comment>
<dbReference type="GO" id="GO:0006412">
    <property type="term" value="P:translation"/>
    <property type="evidence" value="ECO:0007669"/>
    <property type="project" value="UniProtKB-UniRule"/>
</dbReference>
<keyword evidence="4" id="KW-0479">Metal-binding</keyword>
<name>A0A062V3R2_9EURY</name>
<feature type="binding site" evidence="4">
    <location>
        <position position="71"/>
    </location>
    <ligand>
        <name>Zn(2+)</name>
        <dbReference type="ChEBI" id="CHEBI:29105"/>
    </ligand>
</feature>
<dbReference type="GO" id="GO:1990904">
    <property type="term" value="C:ribonucleoprotein complex"/>
    <property type="evidence" value="ECO:0007669"/>
    <property type="project" value="UniProtKB-KW"/>
</dbReference>
<evidence type="ECO:0000313" key="5">
    <source>
        <dbReference type="EMBL" id="KCZ71962.1"/>
    </source>
</evidence>
<dbReference type="Gene3D" id="3.10.450.80">
    <property type="match status" value="1"/>
</dbReference>
<keyword evidence="4" id="KW-0862">Zinc</keyword>
<dbReference type="Pfam" id="PF00935">
    <property type="entry name" value="Ribosomal_L44"/>
    <property type="match status" value="1"/>
</dbReference>
<sequence>MKMPKKSNMYCPYCKAHSLHVVERVKKGQASTLTRITRQKYRHTGTGNSGKFSKVPGGDKPTKRVNLRYRCTSCKKAHIRPCFRAGKFELVEA</sequence>
<dbReference type="HAMAP" id="MF_01476">
    <property type="entry name" value="Ribosomal_L44e"/>
    <property type="match status" value="1"/>
</dbReference>
<feature type="binding site" evidence="4">
    <location>
        <position position="14"/>
    </location>
    <ligand>
        <name>Zn(2+)</name>
        <dbReference type="ChEBI" id="CHEBI:29105"/>
    </ligand>
</feature>
<keyword evidence="4" id="KW-0863">Zinc-finger</keyword>
<dbReference type="AlphaFoldDB" id="A0A062V3R2"/>
<dbReference type="GO" id="GO:0070180">
    <property type="term" value="F:large ribosomal subunit rRNA binding"/>
    <property type="evidence" value="ECO:0007669"/>
    <property type="project" value="UniProtKB-UniRule"/>
</dbReference>
<comment type="caution">
    <text evidence="5">The sequence shown here is derived from an EMBL/GenBank/DDBJ whole genome shotgun (WGS) entry which is preliminary data.</text>
</comment>
<keyword evidence="6" id="KW-1185">Reference proteome</keyword>
<protein>
    <recommendedName>
        <fullName evidence="4">Large ribosomal subunit protein eL42</fullName>
    </recommendedName>
</protein>
<dbReference type="RefSeq" id="WP_048091049.1">
    <property type="nucleotide sequence ID" value="NZ_JMIY01000004.1"/>
</dbReference>
<dbReference type="InterPro" id="IPR053708">
    <property type="entry name" value="Ribosomal_LSU_eL42"/>
</dbReference>
<comment type="cofactor">
    <cofactor evidence="4">
        <name>Zn(2+)</name>
        <dbReference type="ChEBI" id="CHEBI:29105"/>
    </cofactor>
    <text evidence="4">Binds 1 zinc ion per subunit.</text>
</comment>
<accession>A0A062V3R2</accession>
<dbReference type="OrthoDB" id="52456at2157"/>
<dbReference type="GO" id="GO:0003735">
    <property type="term" value="F:structural constituent of ribosome"/>
    <property type="evidence" value="ECO:0007669"/>
    <property type="project" value="InterPro"/>
</dbReference>